<evidence type="ECO:0000259" key="1">
    <source>
        <dbReference type="PROSITE" id="PS50879"/>
    </source>
</evidence>
<reference evidence="3" key="1">
    <citation type="submission" date="2024-02" db="UniProtKB">
        <authorList>
            <consortium name="WormBaseParasite"/>
        </authorList>
    </citation>
    <scope>IDENTIFICATION</scope>
</reference>
<dbReference type="Gene3D" id="3.30.420.10">
    <property type="entry name" value="Ribonuclease H-like superfamily/Ribonuclease H"/>
    <property type="match status" value="1"/>
</dbReference>
<dbReference type="Proteomes" id="UP000887575">
    <property type="component" value="Unassembled WGS sequence"/>
</dbReference>
<dbReference type="PROSITE" id="PS50879">
    <property type="entry name" value="RNASE_H_1"/>
    <property type="match status" value="1"/>
</dbReference>
<dbReference type="GO" id="GO:0003676">
    <property type="term" value="F:nucleic acid binding"/>
    <property type="evidence" value="ECO:0007669"/>
    <property type="project" value="InterPro"/>
</dbReference>
<dbReference type="InterPro" id="IPR036397">
    <property type="entry name" value="RNaseH_sf"/>
</dbReference>
<name>A0AAF3E8J4_9BILA</name>
<keyword evidence="2" id="KW-1185">Reference proteome</keyword>
<dbReference type="WBParaSite" id="MBELARI_LOCUS10236">
    <property type="protein sequence ID" value="MBELARI_LOCUS10236"/>
    <property type="gene ID" value="MBELARI_LOCUS10236"/>
</dbReference>
<dbReference type="SUPFAM" id="SSF53098">
    <property type="entry name" value="Ribonuclease H-like"/>
    <property type="match status" value="1"/>
</dbReference>
<sequence length="258" mass="29168">MPYNIIRHIRFEVCLDCGADIVREHLSTLTDLYFTTVVIYTDASCRDTPSQYDAIAAYFGTGHPLTQGQPVRVFTDSQHTTDGLDLIYQSYNNLRQNPLTSLLGAPTRYPYPYTLMSLYLLLNQMPGVTVSWCRSHSGIPGNEIVEQTIWLGMRRTKAMIMGLSPSTGLKEQEKMTKKLEDGGVSGNGRLKEIGEDWFLFLKGFARKGNKTRLFWRLANVYFPSRAPFLKPTFLMLDEPANQTPILGLLGGNINRFLV</sequence>
<dbReference type="InterPro" id="IPR012337">
    <property type="entry name" value="RNaseH-like_sf"/>
</dbReference>
<organism evidence="2 3">
    <name type="scientific">Mesorhabditis belari</name>
    <dbReference type="NCBI Taxonomy" id="2138241"/>
    <lineage>
        <taxon>Eukaryota</taxon>
        <taxon>Metazoa</taxon>
        <taxon>Ecdysozoa</taxon>
        <taxon>Nematoda</taxon>
        <taxon>Chromadorea</taxon>
        <taxon>Rhabditida</taxon>
        <taxon>Rhabditina</taxon>
        <taxon>Rhabditomorpha</taxon>
        <taxon>Rhabditoidea</taxon>
        <taxon>Rhabditidae</taxon>
        <taxon>Mesorhabditinae</taxon>
        <taxon>Mesorhabditis</taxon>
    </lineage>
</organism>
<dbReference type="GO" id="GO:0004523">
    <property type="term" value="F:RNA-DNA hybrid ribonuclease activity"/>
    <property type="evidence" value="ECO:0007669"/>
    <property type="project" value="InterPro"/>
</dbReference>
<dbReference type="AlphaFoldDB" id="A0AAF3E8J4"/>
<evidence type="ECO:0000313" key="2">
    <source>
        <dbReference type="Proteomes" id="UP000887575"/>
    </source>
</evidence>
<dbReference type="InterPro" id="IPR002156">
    <property type="entry name" value="RNaseH_domain"/>
</dbReference>
<evidence type="ECO:0000313" key="3">
    <source>
        <dbReference type="WBParaSite" id="MBELARI_LOCUS10236"/>
    </source>
</evidence>
<proteinExistence type="predicted"/>
<feature type="domain" description="RNase H type-1" evidence="1">
    <location>
        <begin position="33"/>
        <end position="154"/>
    </location>
</feature>
<accession>A0AAF3E8J4</accession>
<protein>
    <recommendedName>
        <fullName evidence="1">RNase H type-1 domain-containing protein</fullName>
    </recommendedName>
</protein>